<dbReference type="EMBL" id="CAKOAT010600710">
    <property type="protein sequence ID" value="CAH8384098.1"/>
    <property type="molecule type" value="Genomic_DNA"/>
</dbReference>
<feature type="region of interest" description="Disordered" evidence="1">
    <location>
        <begin position="39"/>
        <end position="59"/>
    </location>
</feature>
<comment type="caution">
    <text evidence="2">The sequence shown here is derived from an EMBL/GenBank/DDBJ whole genome shotgun (WGS) entry which is preliminary data.</text>
</comment>
<sequence>MHHISSSSSFPLYFRFEAVITSPRRHCRSSLISDIAASRSKSGKSGVIDDHEFKREDEKKDERVDMVVDMIKANHDWEEFVWEVESLPTNKLFSEEEEEDDVEDEDVTEPPVVAEKPTVVVKREKRKHHDPGVKSRKKELLCQRAAEHNSDVSGKMKTFIQGLFTSFKDMVQKEMQERFDKVDTEVANIKETITQIRAPSDALGKNTAAEIPTPSGPIGKDQGNSSQSPGTLSTLGKD</sequence>
<evidence type="ECO:0000313" key="2">
    <source>
        <dbReference type="EMBL" id="CAH8384098.1"/>
    </source>
</evidence>
<proteinExistence type="predicted"/>
<evidence type="ECO:0000313" key="3">
    <source>
        <dbReference type="Proteomes" id="UP001642260"/>
    </source>
</evidence>
<accession>A0ABC8LKQ8</accession>
<gene>
    <name evidence="2" type="ORF">ERUC_LOCUS36581</name>
</gene>
<keyword evidence="3" id="KW-1185">Reference proteome</keyword>
<feature type="compositionally biased region" description="Basic and acidic residues" evidence="1">
    <location>
        <begin position="47"/>
        <end position="59"/>
    </location>
</feature>
<feature type="region of interest" description="Disordered" evidence="1">
    <location>
        <begin position="197"/>
        <end position="238"/>
    </location>
</feature>
<dbReference type="AlphaFoldDB" id="A0ABC8LKQ8"/>
<protein>
    <submittedName>
        <fullName evidence="2">Uncharacterized protein</fullName>
    </submittedName>
</protein>
<organism evidence="2 3">
    <name type="scientific">Eruca vesicaria subsp. sativa</name>
    <name type="common">Garden rocket</name>
    <name type="synonym">Eruca sativa</name>
    <dbReference type="NCBI Taxonomy" id="29727"/>
    <lineage>
        <taxon>Eukaryota</taxon>
        <taxon>Viridiplantae</taxon>
        <taxon>Streptophyta</taxon>
        <taxon>Embryophyta</taxon>
        <taxon>Tracheophyta</taxon>
        <taxon>Spermatophyta</taxon>
        <taxon>Magnoliopsida</taxon>
        <taxon>eudicotyledons</taxon>
        <taxon>Gunneridae</taxon>
        <taxon>Pentapetalae</taxon>
        <taxon>rosids</taxon>
        <taxon>malvids</taxon>
        <taxon>Brassicales</taxon>
        <taxon>Brassicaceae</taxon>
        <taxon>Brassiceae</taxon>
        <taxon>Eruca</taxon>
    </lineage>
</organism>
<feature type="compositionally biased region" description="Polar residues" evidence="1">
    <location>
        <begin position="222"/>
        <end position="238"/>
    </location>
</feature>
<reference evidence="2 3" key="1">
    <citation type="submission" date="2022-03" db="EMBL/GenBank/DDBJ databases">
        <authorList>
            <person name="Macdonald S."/>
            <person name="Ahmed S."/>
            <person name="Newling K."/>
        </authorList>
    </citation>
    <scope>NUCLEOTIDE SEQUENCE [LARGE SCALE GENOMIC DNA]</scope>
</reference>
<dbReference type="Proteomes" id="UP001642260">
    <property type="component" value="Unassembled WGS sequence"/>
</dbReference>
<evidence type="ECO:0000256" key="1">
    <source>
        <dbReference type="SAM" id="MobiDB-lite"/>
    </source>
</evidence>
<name>A0ABC8LKQ8_ERUVS</name>